<evidence type="ECO:0000313" key="2">
    <source>
        <dbReference type="EMBL" id="NML30524.1"/>
    </source>
</evidence>
<evidence type="ECO:0000313" key="3">
    <source>
        <dbReference type="Proteomes" id="UP000583127"/>
    </source>
</evidence>
<keyword evidence="1" id="KW-1133">Transmembrane helix</keyword>
<feature type="transmembrane region" description="Helical" evidence="1">
    <location>
        <begin position="58"/>
        <end position="78"/>
    </location>
</feature>
<reference evidence="2 3" key="1">
    <citation type="submission" date="2020-04" db="EMBL/GenBank/DDBJ databases">
        <title>Paraburkholderia sp. G-4-1-8 isolated from soil.</title>
        <authorList>
            <person name="Dahal R.H."/>
        </authorList>
    </citation>
    <scope>NUCLEOTIDE SEQUENCE [LARGE SCALE GENOMIC DNA]</scope>
    <source>
        <strain evidence="2 3">G-4-1-8</strain>
    </source>
</reference>
<dbReference type="EMBL" id="JABBFZ010000002">
    <property type="protein sequence ID" value="NML30524.1"/>
    <property type="molecule type" value="Genomic_DNA"/>
</dbReference>
<gene>
    <name evidence="2" type="ORF">HHL14_06730</name>
</gene>
<dbReference type="Proteomes" id="UP000583127">
    <property type="component" value="Unassembled WGS sequence"/>
</dbReference>
<proteinExistence type="predicted"/>
<dbReference type="RefSeq" id="WP_169496776.1">
    <property type="nucleotide sequence ID" value="NZ_JABBFZ010000002.1"/>
</dbReference>
<evidence type="ECO:0000256" key="1">
    <source>
        <dbReference type="SAM" id="Phobius"/>
    </source>
</evidence>
<accession>A0A7X9X311</accession>
<comment type="caution">
    <text evidence="2">The sequence shown here is derived from an EMBL/GenBank/DDBJ whole genome shotgun (WGS) entry which is preliminary data.</text>
</comment>
<dbReference type="AlphaFoldDB" id="A0A7X9X311"/>
<keyword evidence="1" id="KW-0472">Membrane</keyword>
<keyword evidence="1" id="KW-0812">Transmembrane</keyword>
<organism evidence="2 3">
    <name type="scientific">Paraburkholderia antibiotica</name>
    <dbReference type="NCBI Taxonomy" id="2728839"/>
    <lineage>
        <taxon>Bacteria</taxon>
        <taxon>Pseudomonadati</taxon>
        <taxon>Pseudomonadota</taxon>
        <taxon>Betaproteobacteria</taxon>
        <taxon>Burkholderiales</taxon>
        <taxon>Burkholderiaceae</taxon>
        <taxon>Paraburkholderia</taxon>
    </lineage>
</organism>
<sequence>MKKVLVCIAIAACLVAAILINAYWWATHPDTPLNFSNPVWNFLLVKFKSETASDEVDLAFFMSSVGTVLAFLVAILIYRRYIARYRKEA</sequence>
<keyword evidence="3" id="KW-1185">Reference proteome</keyword>
<protein>
    <submittedName>
        <fullName evidence="2">Uncharacterized protein</fullName>
    </submittedName>
</protein>
<name>A0A7X9X311_9BURK</name>